<dbReference type="GeneID" id="19210381"/>
<organism evidence="2 3">
    <name type="scientific">Coniophora puteana (strain RWD-64-598)</name>
    <name type="common">Brown rot fungus</name>
    <dbReference type="NCBI Taxonomy" id="741705"/>
    <lineage>
        <taxon>Eukaryota</taxon>
        <taxon>Fungi</taxon>
        <taxon>Dikarya</taxon>
        <taxon>Basidiomycota</taxon>
        <taxon>Agaricomycotina</taxon>
        <taxon>Agaricomycetes</taxon>
        <taxon>Agaricomycetidae</taxon>
        <taxon>Boletales</taxon>
        <taxon>Coniophorineae</taxon>
        <taxon>Coniophoraceae</taxon>
        <taxon>Coniophora</taxon>
    </lineage>
</organism>
<proteinExistence type="predicted"/>
<dbReference type="RefSeq" id="XP_007768589.1">
    <property type="nucleotide sequence ID" value="XM_007770399.1"/>
</dbReference>
<dbReference type="InterPro" id="IPR046522">
    <property type="entry name" value="DUF6699"/>
</dbReference>
<comment type="caution">
    <text evidence="2">The sequence shown here is derived from an EMBL/GenBank/DDBJ whole genome shotgun (WGS) entry which is preliminary data.</text>
</comment>
<dbReference type="KEGG" id="cput:CONPUDRAFT_82214"/>
<feature type="domain" description="DUF6699" evidence="1">
    <location>
        <begin position="19"/>
        <end position="126"/>
    </location>
</feature>
<name>A0A5M3MPR1_CONPW</name>
<dbReference type="OrthoDB" id="3241567at2759"/>
<gene>
    <name evidence="2" type="ORF">CONPUDRAFT_82214</name>
</gene>
<dbReference type="Proteomes" id="UP000053558">
    <property type="component" value="Unassembled WGS sequence"/>
</dbReference>
<protein>
    <recommendedName>
        <fullName evidence="1">DUF6699 domain-containing protein</fullName>
    </recommendedName>
</protein>
<keyword evidence="3" id="KW-1185">Reference proteome</keyword>
<dbReference type="Pfam" id="PF20415">
    <property type="entry name" value="DUF6699"/>
    <property type="match status" value="1"/>
</dbReference>
<dbReference type="OMA" id="RCKATHG"/>
<evidence type="ECO:0000313" key="3">
    <source>
        <dbReference type="Proteomes" id="UP000053558"/>
    </source>
</evidence>
<sequence>MRFHRFSGEHVRRLAPEDHHKLATSEPLTKMVIKVKHYPDWEIFVKRSSGIRCLDVFQAIFEAFNTPLTPAEKQMLVPSHMRASVEETFRLRCKAWPGLPDAELAHGWKRVDVLQQATLFLGLTQPQAGGDWMLNLGRST</sequence>
<dbReference type="AlphaFoldDB" id="A0A5M3MPR1"/>
<evidence type="ECO:0000259" key="1">
    <source>
        <dbReference type="Pfam" id="PF20415"/>
    </source>
</evidence>
<evidence type="ECO:0000313" key="2">
    <source>
        <dbReference type="EMBL" id="EIW81179.1"/>
    </source>
</evidence>
<accession>A0A5M3MPR1</accession>
<dbReference type="EMBL" id="JH711578">
    <property type="protein sequence ID" value="EIW81179.1"/>
    <property type="molecule type" value="Genomic_DNA"/>
</dbReference>
<reference evidence="3" key="1">
    <citation type="journal article" date="2012" name="Science">
        <title>The Paleozoic origin of enzymatic lignin decomposition reconstructed from 31 fungal genomes.</title>
        <authorList>
            <person name="Floudas D."/>
            <person name="Binder M."/>
            <person name="Riley R."/>
            <person name="Barry K."/>
            <person name="Blanchette R.A."/>
            <person name="Henrissat B."/>
            <person name="Martinez A.T."/>
            <person name="Otillar R."/>
            <person name="Spatafora J.W."/>
            <person name="Yadav J.S."/>
            <person name="Aerts A."/>
            <person name="Benoit I."/>
            <person name="Boyd A."/>
            <person name="Carlson A."/>
            <person name="Copeland A."/>
            <person name="Coutinho P.M."/>
            <person name="de Vries R.P."/>
            <person name="Ferreira P."/>
            <person name="Findley K."/>
            <person name="Foster B."/>
            <person name="Gaskell J."/>
            <person name="Glotzer D."/>
            <person name="Gorecki P."/>
            <person name="Heitman J."/>
            <person name="Hesse C."/>
            <person name="Hori C."/>
            <person name="Igarashi K."/>
            <person name="Jurgens J.A."/>
            <person name="Kallen N."/>
            <person name="Kersten P."/>
            <person name="Kohler A."/>
            <person name="Kuees U."/>
            <person name="Kumar T.K.A."/>
            <person name="Kuo A."/>
            <person name="LaButti K."/>
            <person name="Larrondo L.F."/>
            <person name="Lindquist E."/>
            <person name="Ling A."/>
            <person name="Lombard V."/>
            <person name="Lucas S."/>
            <person name="Lundell T."/>
            <person name="Martin R."/>
            <person name="McLaughlin D.J."/>
            <person name="Morgenstern I."/>
            <person name="Morin E."/>
            <person name="Murat C."/>
            <person name="Nagy L.G."/>
            <person name="Nolan M."/>
            <person name="Ohm R.A."/>
            <person name="Patyshakuliyeva A."/>
            <person name="Rokas A."/>
            <person name="Ruiz-Duenas F.J."/>
            <person name="Sabat G."/>
            <person name="Salamov A."/>
            <person name="Samejima M."/>
            <person name="Schmutz J."/>
            <person name="Slot J.C."/>
            <person name="St John F."/>
            <person name="Stenlid J."/>
            <person name="Sun H."/>
            <person name="Sun S."/>
            <person name="Syed K."/>
            <person name="Tsang A."/>
            <person name="Wiebenga A."/>
            <person name="Young D."/>
            <person name="Pisabarro A."/>
            <person name="Eastwood D.C."/>
            <person name="Martin F."/>
            <person name="Cullen D."/>
            <person name="Grigoriev I.V."/>
            <person name="Hibbett D.S."/>
        </authorList>
    </citation>
    <scope>NUCLEOTIDE SEQUENCE [LARGE SCALE GENOMIC DNA]</scope>
    <source>
        <strain evidence="3">RWD-64-598 SS2</strain>
    </source>
</reference>